<reference evidence="10" key="3">
    <citation type="submission" date="2025-09" db="UniProtKB">
        <authorList>
            <consortium name="Ensembl"/>
        </authorList>
    </citation>
    <scope>IDENTIFICATION</scope>
</reference>
<dbReference type="GO" id="GO:0006687">
    <property type="term" value="P:glycosphingolipid metabolic process"/>
    <property type="evidence" value="ECO:0007669"/>
    <property type="project" value="Ensembl"/>
</dbReference>
<evidence type="ECO:0000256" key="5">
    <source>
        <dbReference type="ARBA" id="ARBA00022919"/>
    </source>
</evidence>
<dbReference type="STRING" id="161767.ENSAPEP00000014192"/>
<evidence type="ECO:0000313" key="10">
    <source>
        <dbReference type="Ensembl" id="ENSAPEP00000014192.1"/>
    </source>
</evidence>
<dbReference type="EC" id="3.1.4.12" evidence="3"/>
<dbReference type="GO" id="GO:0006684">
    <property type="term" value="P:sphingomyelin metabolic process"/>
    <property type="evidence" value="ECO:0007669"/>
    <property type="project" value="TreeGrafter"/>
</dbReference>
<dbReference type="CDD" id="cd09078">
    <property type="entry name" value="nSMase"/>
    <property type="match status" value="1"/>
</dbReference>
<comment type="catalytic activity">
    <reaction evidence="6">
        <text>a sphingomyelin + H2O = phosphocholine + an N-acylsphing-4-enine + H(+)</text>
        <dbReference type="Rhea" id="RHEA:19253"/>
        <dbReference type="ChEBI" id="CHEBI:15377"/>
        <dbReference type="ChEBI" id="CHEBI:15378"/>
        <dbReference type="ChEBI" id="CHEBI:17636"/>
        <dbReference type="ChEBI" id="CHEBI:52639"/>
        <dbReference type="ChEBI" id="CHEBI:295975"/>
        <dbReference type="EC" id="3.1.4.12"/>
    </reaction>
    <physiologicalReaction direction="left-to-right" evidence="6">
        <dbReference type="Rhea" id="RHEA:19254"/>
    </physiologicalReaction>
</comment>
<dbReference type="Gene3D" id="3.60.10.10">
    <property type="entry name" value="Endonuclease/exonuclease/phosphatase"/>
    <property type="match status" value="1"/>
</dbReference>
<evidence type="ECO:0000256" key="2">
    <source>
        <dbReference type="ARBA" id="ARBA00004991"/>
    </source>
</evidence>
<feature type="transmembrane region" description="Helical" evidence="9">
    <location>
        <begin position="12"/>
        <end position="31"/>
    </location>
</feature>
<keyword evidence="11" id="KW-1185">Reference proteome</keyword>
<dbReference type="InterPro" id="IPR036691">
    <property type="entry name" value="Endo/exonu/phosph_ase_sf"/>
</dbReference>
<evidence type="ECO:0000313" key="11">
    <source>
        <dbReference type="Proteomes" id="UP000265080"/>
    </source>
</evidence>
<dbReference type="GO" id="GO:0004767">
    <property type="term" value="F:sphingomyelin phosphodiesterase activity"/>
    <property type="evidence" value="ECO:0007669"/>
    <property type="project" value="UniProtKB-EC"/>
</dbReference>
<sequence>MALQASPFPNGFVAGVHAVGWAFILPCFWFLDRLIAVCKSTTLERTQRLEQECYLHPLKVFFGSIVFFILFLATAPLAFLGFLLWAPLQACRRPFYYHRETPSSPEKEIHRGFELVGKASFSFATANLCLLPDSLARFNNLGHTQLRASAIGQRIVQGVCRPHIRIFVDSPSSCGTLSPSNSILPTVNTATYGATDRQPQPPVSHHPDSAVPISKSSSDVVCVPCDDTEETSAESSPPILNSNQNSNQQGRSGHRSAPRALLSQGLRQQDDLPWEVSSLFPADIDILCLEEVFDKRAARKLTDVLKPVFGHILYDIGVYACQPPCRCSSFKFFNSGLFLASRFPVLEAQYHCFPNSRGEDALAAKGLLSAKVLIGQNQKGKRVVGYFNCTHLHAPEGEGEIRCEQLNMVTKWIGDFEAANSLPDEDVVFDVLCGDFNFDNCSPGVSLSHTVCSYFVFFQKASFPTRFSVYLDDTLEQNHCLFEEYRDPCRAGPGKEKPWVIGTLLEQPTLYEDDINTPENLQRTLESDELRQQYICPPVPAMGTPLVYPEAGQPWIGRRIDYILYRENSISKRCRTEIEEVTFITQLAGLTDHIPVGLRLNVTMDSDSADE</sequence>
<dbReference type="PANTHER" id="PTHR16320">
    <property type="entry name" value="SPHINGOMYELINASE FAMILY MEMBER"/>
    <property type="match status" value="1"/>
</dbReference>
<dbReference type="Proteomes" id="UP000265080">
    <property type="component" value="Chromosome 7"/>
</dbReference>
<dbReference type="UniPathway" id="UPA00222"/>
<keyword evidence="9" id="KW-0812">Transmembrane</keyword>
<name>A0A3P8SQ52_AMPPE</name>
<dbReference type="AlphaFoldDB" id="A0A3P8SQ52"/>
<evidence type="ECO:0000256" key="8">
    <source>
        <dbReference type="SAM" id="MobiDB-lite"/>
    </source>
</evidence>
<evidence type="ECO:0000256" key="3">
    <source>
        <dbReference type="ARBA" id="ARBA00012369"/>
    </source>
</evidence>
<dbReference type="Ensembl" id="ENSAPET00000014570.1">
    <property type="protein sequence ID" value="ENSAPEP00000014192.1"/>
    <property type="gene ID" value="ENSAPEG00000010110.1"/>
</dbReference>
<evidence type="ECO:0000256" key="7">
    <source>
        <dbReference type="ARBA" id="ARBA00049371"/>
    </source>
</evidence>
<keyword evidence="5" id="KW-0443">Lipid metabolism</keyword>
<organism evidence="10 11">
    <name type="scientific">Amphiprion percula</name>
    <name type="common">Orange clownfish</name>
    <name type="synonym">Lutjanus percula</name>
    <dbReference type="NCBI Taxonomy" id="161767"/>
    <lineage>
        <taxon>Eukaryota</taxon>
        <taxon>Metazoa</taxon>
        <taxon>Chordata</taxon>
        <taxon>Craniata</taxon>
        <taxon>Vertebrata</taxon>
        <taxon>Euteleostomi</taxon>
        <taxon>Actinopterygii</taxon>
        <taxon>Neopterygii</taxon>
        <taxon>Teleostei</taxon>
        <taxon>Neoteleostei</taxon>
        <taxon>Acanthomorphata</taxon>
        <taxon>Ovalentaria</taxon>
        <taxon>Pomacentridae</taxon>
        <taxon>Amphiprion</taxon>
    </lineage>
</organism>
<keyword evidence="9" id="KW-0472">Membrane</keyword>
<comment type="pathway">
    <text evidence="1">Lipid metabolism; sphingolipid metabolism.</text>
</comment>
<accession>A0A3P8SQ52</accession>
<dbReference type="GO" id="GO:0005576">
    <property type="term" value="C:extracellular region"/>
    <property type="evidence" value="ECO:0007669"/>
    <property type="project" value="InterPro"/>
</dbReference>
<keyword evidence="5" id="KW-0746">Sphingolipid metabolism</keyword>
<dbReference type="InterPro" id="IPR017766">
    <property type="entry name" value="Sphingomyelinase/PLipase_C"/>
</dbReference>
<dbReference type="InterPro" id="IPR038772">
    <property type="entry name" value="Sph/SMPD2-like"/>
</dbReference>
<keyword evidence="9" id="KW-1133">Transmembrane helix</keyword>
<protein>
    <recommendedName>
        <fullName evidence="3">sphingomyelin phosphodiesterase</fullName>
        <ecNumber evidence="3">3.1.4.12</ecNumber>
    </recommendedName>
</protein>
<dbReference type="FunFam" id="3.60.10.10:FF:000114">
    <property type="entry name" value="Sphingomyelin phosphodiesterase 5"/>
    <property type="match status" value="1"/>
</dbReference>
<evidence type="ECO:0000256" key="6">
    <source>
        <dbReference type="ARBA" id="ARBA00047268"/>
    </source>
</evidence>
<proteinExistence type="predicted"/>
<comment type="catalytic activity">
    <reaction evidence="7">
        <text>N-(hexadecanoyl)-sphing-4-enine-1-phosphocholine + H2O = N-hexadecanoylsphing-4-enine + phosphocholine + H(+)</text>
        <dbReference type="Rhea" id="RHEA:45644"/>
        <dbReference type="ChEBI" id="CHEBI:15377"/>
        <dbReference type="ChEBI" id="CHEBI:15378"/>
        <dbReference type="ChEBI" id="CHEBI:72959"/>
        <dbReference type="ChEBI" id="CHEBI:78646"/>
        <dbReference type="ChEBI" id="CHEBI:295975"/>
    </reaction>
    <physiologicalReaction direction="left-to-right" evidence="7">
        <dbReference type="Rhea" id="RHEA:45645"/>
    </physiologicalReaction>
</comment>
<comment type="pathway">
    <text evidence="2">Sphingolipid metabolism.</text>
</comment>
<dbReference type="SUPFAM" id="SSF56219">
    <property type="entry name" value="DNase I-like"/>
    <property type="match status" value="1"/>
</dbReference>
<dbReference type="GO" id="GO:0016020">
    <property type="term" value="C:membrane"/>
    <property type="evidence" value="ECO:0007669"/>
    <property type="project" value="GOC"/>
</dbReference>
<evidence type="ECO:0000256" key="1">
    <source>
        <dbReference type="ARBA" id="ARBA00004760"/>
    </source>
</evidence>
<reference evidence="10 11" key="1">
    <citation type="submission" date="2018-03" db="EMBL/GenBank/DDBJ databases">
        <title>Finding Nemo's genes: A chromosome-scale reference assembly of the genome of the orange clownfish Amphiprion percula.</title>
        <authorList>
            <person name="Lehmann R."/>
        </authorList>
    </citation>
    <scope>NUCLEOTIDE SEQUENCE</scope>
</reference>
<evidence type="ECO:0000256" key="9">
    <source>
        <dbReference type="SAM" id="Phobius"/>
    </source>
</evidence>
<feature type="transmembrane region" description="Helical" evidence="9">
    <location>
        <begin position="60"/>
        <end position="85"/>
    </location>
</feature>
<keyword evidence="4" id="KW-0378">Hydrolase</keyword>
<dbReference type="GeneTree" id="ENSGT00400000022168"/>
<evidence type="ECO:0000256" key="4">
    <source>
        <dbReference type="ARBA" id="ARBA00022801"/>
    </source>
</evidence>
<reference evidence="10" key="2">
    <citation type="submission" date="2025-08" db="UniProtKB">
        <authorList>
            <consortium name="Ensembl"/>
        </authorList>
    </citation>
    <scope>IDENTIFICATION</scope>
</reference>
<dbReference type="GO" id="GO:0005758">
    <property type="term" value="C:mitochondrial intermembrane space"/>
    <property type="evidence" value="ECO:0007669"/>
    <property type="project" value="Ensembl"/>
</dbReference>
<feature type="region of interest" description="Disordered" evidence="8">
    <location>
        <begin position="192"/>
        <end position="258"/>
    </location>
</feature>
<dbReference type="PANTHER" id="PTHR16320:SF9">
    <property type="entry name" value="SPHINGOMYELIN PHOSPHODIESTERASE 5"/>
    <property type="match status" value="1"/>
</dbReference>